<dbReference type="NCBIfam" id="TIGR01509">
    <property type="entry name" value="HAD-SF-IA-v3"/>
    <property type="match status" value="1"/>
</dbReference>
<dbReference type="EMBL" id="CP019480">
    <property type="protein sequence ID" value="UQC89384.1"/>
    <property type="molecule type" value="Genomic_DNA"/>
</dbReference>
<dbReference type="PANTHER" id="PTHR47438:SF1">
    <property type="entry name" value="PHOSPHATE METABOLISM PROTEIN 8-RELATED"/>
    <property type="match status" value="1"/>
</dbReference>
<evidence type="ECO:0000313" key="2">
    <source>
        <dbReference type="Proteomes" id="UP000830671"/>
    </source>
</evidence>
<dbReference type="GO" id="GO:0009166">
    <property type="term" value="P:nucleotide catabolic process"/>
    <property type="evidence" value="ECO:0007669"/>
    <property type="project" value="TreeGrafter"/>
</dbReference>
<dbReference type="GeneID" id="73348849"/>
<dbReference type="Pfam" id="PF00702">
    <property type="entry name" value="Hydrolase"/>
    <property type="match status" value="1"/>
</dbReference>
<dbReference type="KEGG" id="clup:CLUP02_14913"/>
<dbReference type="Gene3D" id="1.10.150.450">
    <property type="match status" value="1"/>
</dbReference>
<dbReference type="SFLD" id="SFLDS00003">
    <property type="entry name" value="Haloacid_Dehalogenase"/>
    <property type="match status" value="1"/>
</dbReference>
<dbReference type="InterPro" id="IPR052791">
    <property type="entry name" value="SSM1_domain"/>
</dbReference>
<protein>
    <submittedName>
        <fullName evidence="1">Pyrimidine 5'-nucleotidase</fullName>
    </submittedName>
</protein>
<dbReference type="AlphaFoldDB" id="A0A9Q8T4X8"/>
<dbReference type="GO" id="GO:0008252">
    <property type="term" value="F:nucleotidase activity"/>
    <property type="evidence" value="ECO:0007669"/>
    <property type="project" value="TreeGrafter"/>
</dbReference>
<dbReference type="NCBIfam" id="TIGR01993">
    <property type="entry name" value="Pyr-5-nucltdase"/>
    <property type="match status" value="1"/>
</dbReference>
<dbReference type="InterPro" id="IPR010237">
    <property type="entry name" value="Pyr-5-nucltdase"/>
</dbReference>
<dbReference type="InterPro" id="IPR023214">
    <property type="entry name" value="HAD_sf"/>
</dbReference>
<dbReference type="Proteomes" id="UP000830671">
    <property type="component" value="Chromosome 8"/>
</dbReference>
<reference evidence="1" key="1">
    <citation type="journal article" date="2021" name="Mol. Plant Microbe Interact.">
        <title>Complete Genome Sequence of the Plant-Pathogenic Fungus Colletotrichum lupini.</title>
        <authorList>
            <person name="Baroncelli R."/>
            <person name="Pensec F."/>
            <person name="Da Lio D."/>
            <person name="Boufleur T."/>
            <person name="Vicente I."/>
            <person name="Sarrocco S."/>
            <person name="Picot A."/>
            <person name="Baraldi E."/>
            <person name="Sukno S."/>
            <person name="Thon M."/>
            <person name="Le Floch G."/>
        </authorList>
    </citation>
    <scope>NUCLEOTIDE SEQUENCE</scope>
    <source>
        <strain evidence="1">IMI 504893</strain>
    </source>
</reference>
<dbReference type="SUPFAM" id="SSF56784">
    <property type="entry name" value="HAD-like"/>
    <property type="match status" value="1"/>
</dbReference>
<dbReference type="FunFam" id="1.10.150.450:FF:000001">
    <property type="entry name" value="SDT1p Pyrimidine nucleotidase"/>
    <property type="match status" value="1"/>
</dbReference>
<dbReference type="InterPro" id="IPR036412">
    <property type="entry name" value="HAD-like_sf"/>
</dbReference>
<accession>A0A9Q8T4X8</accession>
<sequence>MSPASQPRRILVIVTTNVFAPRSPTAGNSSLYLSFLIAKSLKKPQAAFVSQKRGIPTLSPRKRNISVKLQTNVVSLASCRSDSHQTYLEASLLQPDFGPFLHQRPGLTQQGAALSIASPFYGACYTTSAMNTSKTHTNGVSTSKPVLFFDIDNCLYPRSSKVQDHMAQLIDEYFVKHLSLQWDDAVKLHKEYYTNYGLAIEGLVRHHEIDPLEYNAQVDDALPLEDILSPNPELRELLEDVDKSKCTMWLLTNAYVNHAKRVTKLLGIDDLFDGLTFCDYGQAPLVCKPAKEMYLRAMREAGVEKMEDCYFVDDSYLNCQKAQGYGWNVAHLVEEDLPVPKTPASAHQIRHLRELRDTFPQFFKSKNA</sequence>
<dbReference type="Gene3D" id="3.40.50.1000">
    <property type="entry name" value="HAD superfamily/HAD-like"/>
    <property type="match status" value="1"/>
</dbReference>
<name>A0A9Q8T4X8_9PEZI</name>
<keyword evidence="2" id="KW-1185">Reference proteome</keyword>
<organism evidence="1 2">
    <name type="scientific">Colletotrichum lupini</name>
    <dbReference type="NCBI Taxonomy" id="145971"/>
    <lineage>
        <taxon>Eukaryota</taxon>
        <taxon>Fungi</taxon>
        <taxon>Dikarya</taxon>
        <taxon>Ascomycota</taxon>
        <taxon>Pezizomycotina</taxon>
        <taxon>Sordariomycetes</taxon>
        <taxon>Hypocreomycetidae</taxon>
        <taxon>Glomerellales</taxon>
        <taxon>Glomerellaceae</taxon>
        <taxon>Colletotrichum</taxon>
        <taxon>Colletotrichum acutatum species complex</taxon>
    </lineage>
</organism>
<proteinExistence type="predicted"/>
<dbReference type="SFLD" id="SFLDG01132">
    <property type="entry name" value="C1.5.3:_5'-Nucleotidase_Like"/>
    <property type="match status" value="1"/>
</dbReference>
<dbReference type="GO" id="GO:0006206">
    <property type="term" value="P:pyrimidine nucleobase metabolic process"/>
    <property type="evidence" value="ECO:0007669"/>
    <property type="project" value="TreeGrafter"/>
</dbReference>
<dbReference type="InterPro" id="IPR006439">
    <property type="entry name" value="HAD-SF_hydro_IA"/>
</dbReference>
<gene>
    <name evidence="1" type="ORF">CLUP02_14913</name>
</gene>
<dbReference type="PANTHER" id="PTHR47438">
    <property type="entry name" value="PHOSPHATE METABOLISM PROTEIN 8-RELATED"/>
    <property type="match status" value="1"/>
</dbReference>
<dbReference type="SFLD" id="SFLDG01129">
    <property type="entry name" value="C1.5:_HAD__Beta-PGM__Phosphata"/>
    <property type="match status" value="1"/>
</dbReference>
<dbReference type="RefSeq" id="XP_049150985.1">
    <property type="nucleotide sequence ID" value="XM_049293839.1"/>
</dbReference>
<evidence type="ECO:0000313" key="1">
    <source>
        <dbReference type="EMBL" id="UQC89384.1"/>
    </source>
</evidence>